<feature type="compositionally biased region" description="Low complexity" evidence="2">
    <location>
        <begin position="675"/>
        <end position="688"/>
    </location>
</feature>
<protein>
    <recommendedName>
        <fullName evidence="3">Up-regulated during septation protein 1 domain-containing protein</fullName>
    </recommendedName>
</protein>
<feature type="compositionally biased region" description="Low complexity" evidence="2">
    <location>
        <begin position="706"/>
        <end position="721"/>
    </location>
</feature>
<keyword evidence="1" id="KW-0175">Coiled coil</keyword>
<dbReference type="InterPro" id="IPR029191">
    <property type="entry name" value="Uds1"/>
</dbReference>
<comment type="caution">
    <text evidence="4">The sequence shown here is derived from an EMBL/GenBank/DDBJ whole genome shotgun (WGS) entry which is preliminary data.</text>
</comment>
<feature type="region of interest" description="Disordered" evidence="2">
    <location>
        <begin position="668"/>
        <end position="747"/>
    </location>
</feature>
<feature type="coiled-coil region" evidence="1">
    <location>
        <begin position="514"/>
        <end position="541"/>
    </location>
</feature>
<gene>
    <name evidence="4" type="ORF">PG999_007190</name>
</gene>
<dbReference type="AlphaFoldDB" id="A0AAW0QXJ9"/>
<feature type="compositionally biased region" description="Polar residues" evidence="2">
    <location>
        <begin position="199"/>
        <end position="246"/>
    </location>
</feature>
<evidence type="ECO:0000256" key="1">
    <source>
        <dbReference type="SAM" id="Coils"/>
    </source>
</evidence>
<reference evidence="4 5" key="1">
    <citation type="submission" date="2023-01" db="EMBL/GenBank/DDBJ databases">
        <title>Analysis of 21 Apiospora genomes using comparative genomics revels a genus with tremendous synthesis potential of carbohydrate active enzymes and secondary metabolites.</title>
        <authorList>
            <person name="Sorensen T."/>
        </authorList>
    </citation>
    <scope>NUCLEOTIDE SEQUENCE [LARGE SCALE GENOMIC DNA]</scope>
    <source>
        <strain evidence="4 5">CBS 117206</strain>
    </source>
</reference>
<organism evidence="4 5">
    <name type="scientific">Apiospora kogelbergensis</name>
    <dbReference type="NCBI Taxonomy" id="1337665"/>
    <lineage>
        <taxon>Eukaryota</taxon>
        <taxon>Fungi</taxon>
        <taxon>Dikarya</taxon>
        <taxon>Ascomycota</taxon>
        <taxon>Pezizomycotina</taxon>
        <taxon>Sordariomycetes</taxon>
        <taxon>Xylariomycetidae</taxon>
        <taxon>Amphisphaeriales</taxon>
        <taxon>Apiosporaceae</taxon>
        <taxon>Apiospora</taxon>
    </lineage>
</organism>
<dbReference type="EMBL" id="JAQQWP010000006">
    <property type="protein sequence ID" value="KAK8115121.1"/>
    <property type="molecule type" value="Genomic_DNA"/>
</dbReference>
<proteinExistence type="predicted"/>
<feature type="region of interest" description="Disordered" evidence="2">
    <location>
        <begin position="359"/>
        <end position="405"/>
    </location>
</feature>
<feature type="region of interest" description="Disordered" evidence="2">
    <location>
        <begin position="573"/>
        <end position="639"/>
    </location>
</feature>
<evidence type="ECO:0000313" key="4">
    <source>
        <dbReference type="EMBL" id="KAK8115121.1"/>
    </source>
</evidence>
<evidence type="ECO:0000313" key="5">
    <source>
        <dbReference type="Proteomes" id="UP001392437"/>
    </source>
</evidence>
<accession>A0AAW0QXJ9</accession>
<evidence type="ECO:0000259" key="3">
    <source>
        <dbReference type="Pfam" id="PF15456"/>
    </source>
</evidence>
<feature type="compositionally biased region" description="Polar residues" evidence="2">
    <location>
        <begin position="42"/>
        <end position="58"/>
    </location>
</feature>
<feature type="compositionally biased region" description="Polar residues" evidence="2">
    <location>
        <begin position="330"/>
        <end position="346"/>
    </location>
</feature>
<name>A0AAW0QXJ9_9PEZI</name>
<feature type="compositionally biased region" description="Basic and acidic residues" evidence="2">
    <location>
        <begin position="689"/>
        <end position="701"/>
    </location>
</feature>
<feature type="compositionally biased region" description="Low complexity" evidence="2">
    <location>
        <begin position="248"/>
        <end position="265"/>
    </location>
</feature>
<feature type="compositionally biased region" description="Pro residues" evidence="2">
    <location>
        <begin position="727"/>
        <end position="738"/>
    </location>
</feature>
<keyword evidence="5" id="KW-1185">Reference proteome</keyword>
<feature type="compositionally biased region" description="Basic and acidic residues" evidence="2">
    <location>
        <begin position="1"/>
        <end position="12"/>
    </location>
</feature>
<feature type="domain" description="Up-regulated during septation protein 1" evidence="3">
    <location>
        <begin position="437"/>
        <end position="552"/>
    </location>
</feature>
<feature type="region of interest" description="Disordered" evidence="2">
    <location>
        <begin position="1"/>
        <end position="58"/>
    </location>
</feature>
<evidence type="ECO:0000256" key="2">
    <source>
        <dbReference type="SAM" id="MobiDB-lite"/>
    </source>
</evidence>
<feature type="region of interest" description="Disordered" evidence="2">
    <location>
        <begin position="198"/>
        <end position="346"/>
    </location>
</feature>
<dbReference type="Proteomes" id="UP001392437">
    <property type="component" value="Unassembled WGS sequence"/>
</dbReference>
<feature type="compositionally biased region" description="Polar residues" evidence="2">
    <location>
        <begin position="293"/>
        <end position="312"/>
    </location>
</feature>
<sequence>MSVERKALRRTGELCLSDQGRGGPGYDDVMSGADGDHGSLRSYISRQQPSTDSLTTHRYQLTSNTSSISSLEEKKPFAWRMFQPESRKYQLFPKGDNKQTTGKQLDPEEAQAVALGQSSEMAEDADKVNDLRIRIKERNLTRRRKVSVPELGPMTTVHEVAMDSPTIPGRPAVHERSISTPVNSSWFLPQPYEFKPSSLCRQESASESTSPASKATVNRKASNQSLSRQPLSPKSLSPLTIPNQGGTLPRLARQLSLSRLRSGSSHPEPSSVPAKADESSQRGQHFSPFTPMSAPNNMTAPRSATSLSTSPVPMSAPGDSRASPRPWERSGNTTPVTTPQNSNPDMTATAKADLELAQRSAAATSHRRNKSESASIMDRGRPRKRSDGTPVGGGLKRSNTLQNKTDEQRRAFEELPQGWKPSEAANHLDQAEASYVHKQALEQVLRFEVLKKDDVESLSKELRHLDERTEYLRRTYTSLRAGRRNLHARICQYLRSPRGAKFSQGSMLKQEEALAELDASIDDWVNKLEHAENRRTRVRQKLLEHVAAAATMGMSAQTTGAIDLLSQAMGGQPRNAAADISTPPRSPAKSGTFFHTTSPSPSPQRVVARVPSVIPEAPYEEDAEPCTTEQAEDNDSETELRRMESIRIYADSDVYALLADVESEFTKLRGRETPSPETTPSSPTVPAVVEDKEVHRARSQEKLQGTAKATKTPPAPITTKTLNKSPPVSPPAPSPPTKYSPNGADSPTGGLFFLSAAVFKPT</sequence>
<feature type="compositionally biased region" description="Acidic residues" evidence="2">
    <location>
        <begin position="618"/>
        <end position="637"/>
    </location>
</feature>
<dbReference type="Pfam" id="PF15456">
    <property type="entry name" value="Uds1"/>
    <property type="match status" value="1"/>
</dbReference>